<dbReference type="EMBL" id="BOOY01000018">
    <property type="protein sequence ID" value="GIJ03289.1"/>
    <property type="molecule type" value="Genomic_DNA"/>
</dbReference>
<dbReference type="InterPro" id="IPR032710">
    <property type="entry name" value="NTF2-like_dom_sf"/>
</dbReference>
<dbReference type="Proteomes" id="UP000652013">
    <property type="component" value="Unassembled WGS sequence"/>
</dbReference>
<dbReference type="AlphaFoldDB" id="A0A8J3Y880"/>
<keyword evidence="3" id="KW-1185">Reference proteome</keyword>
<proteinExistence type="predicted"/>
<evidence type="ECO:0000313" key="3">
    <source>
        <dbReference type="Proteomes" id="UP000652013"/>
    </source>
</evidence>
<dbReference type="InterPro" id="IPR027843">
    <property type="entry name" value="DUF4440"/>
</dbReference>
<dbReference type="Pfam" id="PF14534">
    <property type="entry name" value="DUF4440"/>
    <property type="match status" value="1"/>
</dbReference>
<comment type="caution">
    <text evidence="2">The sequence shown here is derived from an EMBL/GenBank/DDBJ whole genome shotgun (WGS) entry which is preliminary data.</text>
</comment>
<sequence length="125" mass="13733">MSGSVRTVGGMDDVRQFFDRYAAALLARDERAVARMYAVPGLILFPGQAIAVGSEAQTEQFFASSWAQYEGVDAVEHDVAVLARAPGSVWADVTWRYDGEVRERFCYQLVAGDDGWRIAVLTPLA</sequence>
<organism evidence="2 3">
    <name type="scientific">Spirilliplanes yamanashiensis</name>
    <dbReference type="NCBI Taxonomy" id="42233"/>
    <lineage>
        <taxon>Bacteria</taxon>
        <taxon>Bacillati</taxon>
        <taxon>Actinomycetota</taxon>
        <taxon>Actinomycetes</taxon>
        <taxon>Micromonosporales</taxon>
        <taxon>Micromonosporaceae</taxon>
        <taxon>Spirilliplanes</taxon>
    </lineage>
</organism>
<name>A0A8J3Y880_9ACTN</name>
<feature type="domain" description="DUF4440" evidence="1">
    <location>
        <begin position="14"/>
        <end position="118"/>
    </location>
</feature>
<gene>
    <name evidence="2" type="ORF">Sya03_26410</name>
</gene>
<evidence type="ECO:0000313" key="2">
    <source>
        <dbReference type="EMBL" id="GIJ03289.1"/>
    </source>
</evidence>
<dbReference type="Gene3D" id="3.10.450.50">
    <property type="match status" value="1"/>
</dbReference>
<evidence type="ECO:0000259" key="1">
    <source>
        <dbReference type="Pfam" id="PF14534"/>
    </source>
</evidence>
<accession>A0A8J3Y880</accession>
<dbReference type="SUPFAM" id="SSF54427">
    <property type="entry name" value="NTF2-like"/>
    <property type="match status" value="1"/>
</dbReference>
<reference evidence="2" key="1">
    <citation type="submission" date="2021-01" db="EMBL/GenBank/DDBJ databases">
        <title>Whole genome shotgun sequence of Spirilliplanes yamanashiensis NBRC 15828.</title>
        <authorList>
            <person name="Komaki H."/>
            <person name="Tamura T."/>
        </authorList>
    </citation>
    <scope>NUCLEOTIDE SEQUENCE</scope>
    <source>
        <strain evidence="2">NBRC 15828</strain>
    </source>
</reference>
<protein>
    <recommendedName>
        <fullName evidence="1">DUF4440 domain-containing protein</fullName>
    </recommendedName>
</protein>